<dbReference type="InterPro" id="IPR012454">
    <property type="entry name" value="DUF1659"/>
</dbReference>
<keyword evidence="3" id="KW-1185">Reference proteome</keyword>
<proteinExistence type="predicted"/>
<evidence type="ECO:0000313" key="3">
    <source>
        <dbReference type="Proteomes" id="UP000003178"/>
    </source>
</evidence>
<evidence type="ECO:0000259" key="1">
    <source>
        <dbReference type="Pfam" id="PF07872"/>
    </source>
</evidence>
<dbReference type="Proteomes" id="UP000003178">
    <property type="component" value="Unassembled WGS sequence"/>
</dbReference>
<reference evidence="2 3" key="1">
    <citation type="submission" date="2008-09" db="EMBL/GenBank/DDBJ databases">
        <authorList>
            <person name="Fulton L."/>
            <person name="Clifton S."/>
            <person name="Fulton B."/>
            <person name="Xu J."/>
            <person name="Minx P."/>
            <person name="Pepin K.H."/>
            <person name="Johnson M."/>
            <person name="Thiruvilangam P."/>
            <person name="Bhonagiri V."/>
            <person name="Nash W.E."/>
            <person name="Mardis E.R."/>
            <person name="Wilson R.K."/>
        </authorList>
    </citation>
    <scope>NUCLEOTIDE SEQUENCE [LARGE SCALE GENOMIC DNA]</scope>
    <source>
        <strain evidence="2 3">DSM 13275</strain>
    </source>
</reference>
<dbReference type="RefSeq" id="WP_006439826.1">
    <property type="nucleotide sequence ID" value="NZ_DS995356.1"/>
</dbReference>
<sequence>MAVTESSKVSVLRLKFAVGETSGGDIKYKRKDIKNVKADATKEDVYAVGKALSDLLETKADVIAKVDEADLEKSM</sequence>
<dbReference type="Pfam" id="PF07872">
    <property type="entry name" value="DUF1659"/>
    <property type="match status" value="1"/>
</dbReference>
<dbReference type="EMBL" id="ABWP01000035">
    <property type="protein sequence ID" value="EEA85476.1"/>
    <property type="molecule type" value="Genomic_DNA"/>
</dbReference>
<comment type="caution">
    <text evidence="2">The sequence shown here is derived from an EMBL/GenBank/DDBJ whole genome shotgun (WGS) entry which is preliminary data.</text>
</comment>
<organism evidence="2 3">
    <name type="scientific">Peptacetobacter hiranonis (strain DSM 13275 / JCM 10541 / KCTC 15199 / TO-931)</name>
    <name type="common">Clostridium hiranonis</name>
    <dbReference type="NCBI Taxonomy" id="500633"/>
    <lineage>
        <taxon>Bacteria</taxon>
        <taxon>Bacillati</taxon>
        <taxon>Bacillota</taxon>
        <taxon>Clostridia</taxon>
        <taxon>Peptostreptococcales</taxon>
        <taxon>Peptostreptococcaceae</taxon>
        <taxon>Peptacetobacter</taxon>
    </lineage>
</organism>
<gene>
    <name evidence="2" type="ORF">CLOHIR_00914</name>
</gene>
<accession>B6FYG2</accession>
<dbReference type="OrthoDB" id="1955198at2"/>
<protein>
    <recommendedName>
        <fullName evidence="1">DUF1659 domain-containing protein</fullName>
    </recommendedName>
</protein>
<reference evidence="2 3" key="2">
    <citation type="submission" date="2008-10" db="EMBL/GenBank/DDBJ databases">
        <title>Draft genome sequence of Clostridium hiranonis (DSM 13275).</title>
        <authorList>
            <person name="Sudarsanam P."/>
            <person name="Ley R."/>
            <person name="Guruge J."/>
            <person name="Turnbaugh P.J."/>
            <person name="Mahowald M."/>
            <person name="Liep D."/>
            <person name="Gordon J."/>
        </authorList>
    </citation>
    <scope>NUCLEOTIDE SEQUENCE [LARGE SCALE GENOMIC DNA]</scope>
    <source>
        <strain evidence="2 3">DSM 13275</strain>
    </source>
</reference>
<feature type="domain" description="DUF1659" evidence="1">
    <location>
        <begin position="2"/>
        <end position="72"/>
    </location>
</feature>
<evidence type="ECO:0000313" key="2">
    <source>
        <dbReference type="EMBL" id="EEA85476.1"/>
    </source>
</evidence>
<dbReference type="AlphaFoldDB" id="B6FYG2"/>
<name>B6FYG2_PEPHT</name>
<dbReference type="HOGENOM" id="CLU_196603_1_1_9"/>